<proteinExistence type="predicted"/>
<dbReference type="Gene3D" id="1.10.10.60">
    <property type="entry name" value="Homeodomain-like"/>
    <property type="match status" value="1"/>
</dbReference>
<protein>
    <submittedName>
        <fullName evidence="5">HTH-type transcriptional regulator EthR</fullName>
    </submittedName>
</protein>
<dbReference type="Proteomes" id="UP001428817">
    <property type="component" value="Unassembled WGS sequence"/>
</dbReference>
<dbReference type="InterPro" id="IPR049397">
    <property type="entry name" value="EthR_C"/>
</dbReference>
<feature type="region of interest" description="Disordered" evidence="3">
    <location>
        <begin position="1"/>
        <end position="26"/>
    </location>
</feature>
<evidence type="ECO:0000313" key="5">
    <source>
        <dbReference type="EMBL" id="GAA5173086.1"/>
    </source>
</evidence>
<dbReference type="InterPro" id="IPR001647">
    <property type="entry name" value="HTH_TetR"/>
</dbReference>
<feature type="domain" description="HTH tetR-type" evidence="4">
    <location>
        <begin position="24"/>
        <end position="84"/>
    </location>
</feature>
<keyword evidence="6" id="KW-1185">Reference proteome</keyword>
<dbReference type="SUPFAM" id="SSF48498">
    <property type="entry name" value="Tetracyclin repressor-like, C-terminal domain"/>
    <property type="match status" value="1"/>
</dbReference>
<evidence type="ECO:0000313" key="6">
    <source>
        <dbReference type="Proteomes" id="UP001428817"/>
    </source>
</evidence>
<dbReference type="SUPFAM" id="SSF46689">
    <property type="entry name" value="Homeodomain-like"/>
    <property type="match status" value="1"/>
</dbReference>
<sequence length="219" mass="24244">MAQASTPDQTRPTRGRRSARPSGDDRERAILATAEELLAQRPLAEISIDDLAKGAGISRPTFYFYFRSKEAVLLTLLDQVVQQADTAADAVFHASTEITARHWRKAINFYFETFNAHRAVAVACARATGVSPEVTQLWSAVMTNWVRRSAEWIQAERDRGAAPQGAPAWDIALVLNLMNERSMFAVLAGQQPALPEADLVDTLLEVWLRTIYQGTPPPP</sequence>
<dbReference type="EMBL" id="BAABJP010000055">
    <property type="protein sequence ID" value="GAA5173086.1"/>
    <property type="molecule type" value="Genomic_DNA"/>
</dbReference>
<evidence type="ECO:0000256" key="1">
    <source>
        <dbReference type="ARBA" id="ARBA00023125"/>
    </source>
</evidence>
<dbReference type="PROSITE" id="PS50977">
    <property type="entry name" value="HTH_TETR_2"/>
    <property type="match status" value="1"/>
</dbReference>
<dbReference type="Pfam" id="PF21313">
    <property type="entry name" value="EthR_C"/>
    <property type="match status" value="1"/>
</dbReference>
<dbReference type="PANTHER" id="PTHR30055:SF184">
    <property type="entry name" value="HTH-TYPE TRANSCRIPTIONAL REGULATOR ETHR"/>
    <property type="match status" value="1"/>
</dbReference>
<evidence type="ECO:0000256" key="3">
    <source>
        <dbReference type="SAM" id="MobiDB-lite"/>
    </source>
</evidence>
<dbReference type="InterPro" id="IPR009057">
    <property type="entry name" value="Homeodomain-like_sf"/>
</dbReference>
<evidence type="ECO:0000259" key="4">
    <source>
        <dbReference type="PROSITE" id="PS50977"/>
    </source>
</evidence>
<keyword evidence="1 2" id="KW-0238">DNA-binding</keyword>
<dbReference type="PANTHER" id="PTHR30055">
    <property type="entry name" value="HTH-TYPE TRANSCRIPTIONAL REGULATOR RUTR"/>
    <property type="match status" value="1"/>
</dbReference>
<accession>A0ABP9R8R8</accession>
<dbReference type="RefSeq" id="WP_185065523.1">
    <property type="nucleotide sequence ID" value="NZ_BAABJP010000055.1"/>
</dbReference>
<feature type="DNA-binding region" description="H-T-H motif" evidence="2">
    <location>
        <begin position="47"/>
        <end position="66"/>
    </location>
</feature>
<name>A0ABP9R8R8_9PSEU</name>
<gene>
    <name evidence="5" type="primary">ethR_2</name>
    <name evidence="5" type="ORF">GCM10023321_73940</name>
</gene>
<dbReference type="PRINTS" id="PR00455">
    <property type="entry name" value="HTHTETR"/>
</dbReference>
<dbReference type="Pfam" id="PF00440">
    <property type="entry name" value="TetR_N"/>
    <property type="match status" value="1"/>
</dbReference>
<evidence type="ECO:0000256" key="2">
    <source>
        <dbReference type="PROSITE-ProRule" id="PRU00335"/>
    </source>
</evidence>
<dbReference type="InterPro" id="IPR050109">
    <property type="entry name" value="HTH-type_TetR-like_transc_reg"/>
</dbReference>
<reference evidence="6" key="1">
    <citation type="journal article" date="2019" name="Int. J. Syst. Evol. Microbiol.">
        <title>The Global Catalogue of Microorganisms (GCM) 10K type strain sequencing project: providing services to taxonomists for standard genome sequencing and annotation.</title>
        <authorList>
            <consortium name="The Broad Institute Genomics Platform"/>
            <consortium name="The Broad Institute Genome Sequencing Center for Infectious Disease"/>
            <person name="Wu L."/>
            <person name="Ma J."/>
        </authorList>
    </citation>
    <scope>NUCLEOTIDE SEQUENCE [LARGE SCALE GENOMIC DNA]</scope>
    <source>
        <strain evidence="6">JCM 18303</strain>
    </source>
</reference>
<feature type="compositionally biased region" description="Polar residues" evidence="3">
    <location>
        <begin position="1"/>
        <end position="12"/>
    </location>
</feature>
<comment type="caution">
    <text evidence="5">The sequence shown here is derived from an EMBL/GenBank/DDBJ whole genome shotgun (WGS) entry which is preliminary data.</text>
</comment>
<dbReference type="InterPro" id="IPR036271">
    <property type="entry name" value="Tet_transcr_reg_TetR-rel_C_sf"/>
</dbReference>
<organism evidence="5 6">
    <name type="scientific">Pseudonocardia eucalypti</name>
    <dbReference type="NCBI Taxonomy" id="648755"/>
    <lineage>
        <taxon>Bacteria</taxon>
        <taxon>Bacillati</taxon>
        <taxon>Actinomycetota</taxon>
        <taxon>Actinomycetes</taxon>
        <taxon>Pseudonocardiales</taxon>
        <taxon>Pseudonocardiaceae</taxon>
        <taxon>Pseudonocardia</taxon>
    </lineage>
</organism>
<dbReference type="Gene3D" id="1.10.357.10">
    <property type="entry name" value="Tetracycline Repressor, domain 2"/>
    <property type="match status" value="1"/>
</dbReference>